<dbReference type="PANTHER" id="PTHR34986">
    <property type="entry name" value="EVOLVED BETA-GALACTOSIDASE SUBUNIT BETA"/>
    <property type="match status" value="1"/>
</dbReference>
<dbReference type="GO" id="GO:0005829">
    <property type="term" value="C:cytosol"/>
    <property type="evidence" value="ECO:0007669"/>
    <property type="project" value="TreeGrafter"/>
</dbReference>
<keyword evidence="2" id="KW-1185">Reference proteome</keyword>
<evidence type="ECO:0000313" key="1">
    <source>
        <dbReference type="EMBL" id="TDO25842.1"/>
    </source>
</evidence>
<reference evidence="1 2" key="1">
    <citation type="submission" date="2019-03" db="EMBL/GenBank/DDBJ databases">
        <title>Genomic Encyclopedia of Archaeal and Bacterial Type Strains, Phase II (KMG-II): from individual species to whole genera.</title>
        <authorList>
            <person name="Goeker M."/>
        </authorList>
    </citation>
    <scope>NUCLEOTIDE SEQUENCE [LARGE SCALE GENOMIC DNA]</scope>
    <source>
        <strain evidence="1 2">DSM 28323</strain>
    </source>
</reference>
<dbReference type="InterPro" id="IPR037012">
    <property type="entry name" value="NanQ/TabA/YiaL_sf"/>
</dbReference>
<dbReference type="OrthoDB" id="9792756at2"/>
<protein>
    <submittedName>
        <fullName evidence="1">YhcH/YjgK/YiaL family protein</fullName>
    </submittedName>
</protein>
<dbReference type="Pfam" id="PF04074">
    <property type="entry name" value="DUF386"/>
    <property type="match status" value="1"/>
</dbReference>
<dbReference type="RefSeq" id="WP_133475330.1">
    <property type="nucleotide sequence ID" value="NZ_SNWP01000012.1"/>
</dbReference>
<proteinExistence type="predicted"/>
<name>A0A4R6ITI2_9BACT</name>
<dbReference type="AlphaFoldDB" id="A0A4R6ITI2"/>
<dbReference type="InterPro" id="IPR004375">
    <property type="entry name" value="NanQ/TabA/YiaL"/>
</dbReference>
<evidence type="ECO:0000313" key="2">
    <source>
        <dbReference type="Proteomes" id="UP000295741"/>
    </source>
</evidence>
<dbReference type="PANTHER" id="PTHR34986:SF1">
    <property type="entry name" value="PROTEIN YIAL"/>
    <property type="match status" value="1"/>
</dbReference>
<dbReference type="EMBL" id="SNWP01000012">
    <property type="protein sequence ID" value="TDO25842.1"/>
    <property type="molecule type" value="Genomic_DNA"/>
</dbReference>
<accession>A0A4R6ITI2</accession>
<dbReference type="Proteomes" id="UP000295741">
    <property type="component" value="Unassembled WGS sequence"/>
</dbReference>
<comment type="caution">
    <text evidence="1">The sequence shown here is derived from an EMBL/GenBank/DDBJ whole genome shotgun (WGS) entry which is preliminary data.</text>
</comment>
<dbReference type="SUPFAM" id="SSF51197">
    <property type="entry name" value="Clavaminate synthase-like"/>
    <property type="match status" value="1"/>
</dbReference>
<dbReference type="Gene3D" id="2.60.120.370">
    <property type="entry name" value="YhcH/YjgK/YiaL"/>
    <property type="match status" value="1"/>
</dbReference>
<gene>
    <name evidence="1" type="ORF">BC659_2766</name>
</gene>
<organism evidence="1 2">
    <name type="scientific">Sediminibacterium goheungense</name>
    <dbReference type="NCBI Taxonomy" id="1086393"/>
    <lineage>
        <taxon>Bacteria</taxon>
        <taxon>Pseudomonadati</taxon>
        <taxon>Bacteroidota</taxon>
        <taxon>Chitinophagia</taxon>
        <taxon>Chitinophagales</taxon>
        <taxon>Chitinophagaceae</taxon>
        <taxon>Sediminibacterium</taxon>
    </lineage>
</organism>
<dbReference type="NCBIfam" id="TIGR00022">
    <property type="entry name" value="YhcH/YjgK/YiaL family protein"/>
    <property type="match status" value="1"/>
</dbReference>
<sequence length="150" mass="17544">MVIDYLENARKYHSLGENIEKAFRFLLDTDLNTLENGKHVLDGDRMFAIVQEYETKDPDQEKMESHKKYIDVQYVVSGEERMGHAFLQKQIPSRPYNPEDDYMLFDEAPDFFTVVKKGMFTIFFPEDLHMPCIQNGSSAHVKKIVFKIAV</sequence>